<organism evidence="1 2">
    <name type="scientific">Stieleria varia</name>
    <dbReference type="NCBI Taxonomy" id="2528005"/>
    <lineage>
        <taxon>Bacteria</taxon>
        <taxon>Pseudomonadati</taxon>
        <taxon>Planctomycetota</taxon>
        <taxon>Planctomycetia</taxon>
        <taxon>Pirellulales</taxon>
        <taxon>Pirellulaceae</taxon>
        <taxon>Stieleria</taxon>
    </lineage>
</organism>
<name>A0A5C6BBS7_9BACT</name>
<reference evidence="1 2" key="1">
    <citation type="submission" date="2019-02" db="EMBL/GenBank/DDBJ databases">
        <title>Deep-cultivation of Planctomycetes and their phenomic and genomic characterization uncovers novel biology.</title>
        <authorList>
            <person name="Wiegand S."/>
            <person name="Jogler M."/>
            <person name="Boedeker C."/>
            <person name="Pinto D."/>
            <person name="Vollmers J."/>
            <person name="Rivas-Marin E."/>
            <person name="Kohn T."/>
            <person name="Peeters S.H."/>
            <person name="Heuer A."/>
            <person name="Rast P."/>
            <person name="Oberbeckmann S."/>
            <person name="Bunk B."/>
            <person name="Jeske O."/>
            <person name="Meyerdierks A."/>
            <person name="Storesund J.E."/>
            <person name="Kallscheuer N."/>
            <person name="Luecker S."/>
            <person name="Lage O.M."/>
            <person name="Pohl T."/>
            <person name="Merkel B.J."/>
            <person name="Hornburger P."/>
            <person name="Mueller R.-W."/>
            <person name="Bruemmer F."/>
            <person name="Labrenz M."/>
            <person name="Spormann A.M."/>
            <person name="Op Den Camp H."/>
            <person name="Overmann J."/>
            <person name="Amann R."/>
            <person name="Jetten M.S.M."/>
            <person name="Mascher T."/>
            <person name="Medema M.H."/>
            <person name="Devos D.P."/>
            <person name="Kaster A.-K."/>
            <person name="Ovreas L."/>
            <person name="Rohde M."/>
            <person name="Galperin M.Y."/>
            <person name="Jogler C."/>
        </authorList>
    </citation>
    <scope>NUCLEOTIDE SEQUENCE [LARGE SCALE GENOMIC DNA]</scope>
    <source>
        <strain evidence="1 2">Pla52n</strain>
    </source>
</reference>
<dbReference type="AlphaFoldDB" id="A0A5C6BBS7"/>
<sequence>MLSVEIEVARQVGTTDARIIESVSSPGCGRVVRGSMLVPDLRQRSKCDCGKETTNRLPPAVSDWVALRMFVFLGF</sequence>
<gene>
    <name evidence="1" type="ORF">Pla52n_05510</name>
</gene>
<evidence type="ECO:0000313" key="2">
    <source>
        <dbReference type="Proteomes" id="UP000320176"/>
    </source>
</evidence>
<accession>A0A5C6BBS7</accession>
<dbReference type="Proteomes" id="UP000320176">
    <property type="component" value="Unassembled WGS sequence"/>
</dbReference>
<keyword evidence="2" id="KW-1185">Reference proteome</keyword>
<dbReference type="EMBL" id="SJPN01000001">
    <property type="protein sequence ID" value="TWU07974.1"/>
    <property type="molecule type" value="Genomic_DNA"/>
</dbReference>
<protein>
    <submittedName>
        <fullName evidence="1">Uncharacterized protein</fullName>
    </submittedName>
</protein>
<proteinExistence type="predicted"/>
<evidence type="ECO:0000313" key="1">
    <source>
        <dbReference type="EMBL" id="TWU07974.1"/>
    </source>
</evidence>
<comment type="caution">
    <text evidence="1">The sequence shown here is derived from an EMBL/GenBank/DDBJ whole genome shotgun (WGS) entry which is preliminary data.</text>
</comment>